<keyword evidence="3" id="KW-0732">Signal</keyword>
<dbReference type="PRINTS" id="PR00007">
    <property type="entry name" value="COMPLEMNTC1Q"/>
</dbReference>
<dbReference type="SUPFAM" id="SSF49842">
    <property type="entry name" value="TNF-like"/>
    <property type="match status" value="1"/>
</dbReference>
<dbReference type="Proteomes" id="UP001217089">
    <property type="component" value="Unassembled WGS sequence"/>
</dbReference>
<comment type="caution">
    <text evidence="5">The sequence shown here is derived from an EMBL/GenBank/DDBJ whole genome shotgun (WGS) entry which is preliminary data.</text>
</comment>
<dbReference type="InterPro" id="IPR008983">
    <property type="entry name" value="Tumour_necrosis_fac-like_dom"/>
</dbReference>
<accession>A0ABQ9EE51</accession>
<proteinExistence type="predicted"/>
<keyword evidence="6" id="KW-1185">Reference proteome</keyword>
<reference evidence="5 6" key="1">
    <citation type="submission" date="2022-12" db="EMBL/GenBank/DDBJ databases">
        <title>Chromosome-level genome of Tegillarca granosa.</title>
        <authorList>
            <person name="Kim J."/>
        </authorList>
    </citation>
    <scope>NUCLEOTIDE SEQUENCE [LARGE SCALE GENOMIC DNA]</scope>
    <source>
        <strain evidence="5">Teg-2019</strain>
        <tissue evidence="5">Adductor muscle</tissue>
    </source>
</reference>
<dbReference type="PROSITE" id="PS50871">
    <property type="entry name" value="C1Q"/>
    <property type="match status" value="1"/>
</dbReference>
<dbReference type="InterPro" id="IPR050822">
    <property type="entry name" value="Cerebellin_Synaptic_Org"/>
</dbReference>
<dbReference type="Gene3D" id="2.60.120.40">
    <property type="match status" value="1"/>
</dbReference>
<dbReference type="SMART" id="SM00110">
    <property type="entry name" value="C1Q"/>
    <property type="match status" value="1"/>
</dbReference>
<organism evidence="5 6">
    <name type="scientific">Tegillarca granosa</name>
    <name type="common">Malaysian cockle</name>
    <name type="synonym">Anadara granosa</name>
    <dbReference type="NCBI Taxonomy" id="220873"/>
    <lineage>
        <taxon>Eukaryota</taxon>
        <taxon>Metazoa</taxon>
        <taxon>Spiralia</taxon>
        <taxon>Lophotrochozoa</taxon>
        <taxon>Mollusca</taxon>
        <taxon>Bivalvia</taxon>
        <taxon>Autobranchia</taxon>
        <taxon>Pteriomorphia</taxon>
        <taxon>Arcoida</taxon>
        <taxon>Arcoidea</taxon>
        <taxon>Arcidae</taxon>
        <taxon>Tegillarca</taxon>
    </lineage>
</organism>
<evidence type="ECO:0000313" key="6">
    <source>
        <dbReference type="Proteomes" id="UP001217089"/>
    </source>
</evidence>
<evidence type="ECO:0000256" key="3">
    <source>
        <dbReference type="ARBA" id="ARBA00022729"/>
    </source>
</evidence>
<sequence length="182" mass="20191">MLPYTIRITGKVAEHLQLDHFKNIMQAKFKSLEKSNKIVEKRQVQEVIAPVAFTAALTPSRQILGQHQTIEYDKVITNLGNAYDPRHGHFTAPVKGLYLFSVTLMSSYGSNPNSLYAELVKNGVTIIPLYATNIDSDSTSATVLLTMNADDMIWVRSNTSPSQTIHGSSYDTFSGLLISKLQ</sequence>
<protein>
    <recommendedName>
        <fullName evidence="4">C1q domain-containing protein</fullName>
    </recommendedName>
</protein>
<feature type="domain" description="C1q" evidence="4">
    <location>
        <begin position="46"/>
        <end position="182"/>
    </location>
</feature>
<evidence type="ECO:0000313" key="5">
    <source>
        <dbReference type="EMBL" id="KAJ8302192.1"/>
    </source>
</evidence>
<dbReference type="PANTHER" id="PTHR22923:SF102">
    <property type="entry name" value="CEREBELLIN 13-RELATED"/>
    <property type="match status" value="1"/>
</dbReference>
<comment type="subcellular location">
    <subcellularLocation>
        <location evidence="1">Secreted</location>
    </subcellularLocation>
</comment>
<gene>
    <name evidence="5" type="ORF">KUTeg_021179</name>
</gene>
<name>A0ABQ9EE51_TEGGR</name>
<keyword evidence="2" id="KW-0964">Secreted</keyword>
<dbReference type="Pfam" id="PF00386">
    <property type="entry name" value="C1q"/>
    <property type="match status" value="1"/>
</dbReference>
<dbReference type="PANTHER" id="PTHR22923">
    <property type="entry name" value="CEREBELLIN-RELATED"/>
    <property type="match status" value="1"/>
</dbReference>
<evidence type="ECO:0000256" key="2">
    <source>
        <dbReference type="ARBA" id="ARBA00022525"/>
    </source>
</evidence>
<evidence type="ECO:0000256" key="1">
    <source>
        <dbReference type="ARBA" id="ARBA00004613"/>
    </source>
</evidence>
<dbReference type="InterPro" id="IPR001073">
    <property type="entry name" value="C1q_dom"/>
</dbReference>
<dbReference type="EMBL" id="JARBDR010000918">
    <property type="protein sequence ID" value="KAJ8302192.1"/>
    <property type="molecule type" value="Genomic_DNA"/>
</dbReference>
<evidence type="ECO:0000259" key="4">
    <source>
        <dbReference type="PROSITE" id="PS50871"/>
    </source>
</evidence>